<name>A0A5K7YK02_9BACT</name>
<keyword evidence="5" id="KW-1185">Reference proteome</keyword>
<accession>A0A5K7YK02</accession>
<dbReference type="EMBL" id="AP021874">
    <property type="protein sequence ID" value="BBO69536.1"/>
    <property type="molecule type" value="Genomic_DNA"/>
</dbReference>
<evidence type="ECO:0000313" key="5">
    <source>
        <dbReference type="Proteomes" id="UP000427906"/>
    </source>
</evidence>
<comment type="similarity">
    <text evidence="1">Belongs to the transglycosylase Slt family.</text>
</comment>
<dbReference type="Proteomes" id="UP000427906">
    <property type="component" value="Chromosome"/>
</dbReference>
<dbReference type="InterPro" id="IPR008258">
    <property type="entry name" value="Transglycosylase_SLT_dom_1"/>
</dbReference>
<proteinExistence type="inferred from homology"/>
<feature type="domain" description="Transglycosylase SLT" evidence="2">
    <location>
        <begin position="77"/>
        <end position="174"/>
    </location>
</feature>
<dbReference type="Gene3D" id="1.10.530.10">
    <property type="match status" value="1"/>
</dbReference>
<dbReference type="KEGG" id="dalk:DSCA_34660"/>
<dbReference type="RefSeq" id="WP_155317565.1">
    <property type="nucleotide sequence ID" value="NZ_AP021874.1"/>
</dbReference>
<evidence type="ECO:0000313" key="4">
    <source>
        <dbReference type="EMBL" id="BBO69536.1"/>
    </source>
</evidence>
<dbReference type="OrthoDB" id="9781970at2"/>
<evidence type="ECO:0000259" key="3">
    <source>
        <dbReference type="Pfam" id="PF13511"/>
    </source>
</evidence>
<dbReference type="Pfam" id="PF13511">
    <property type="entry name" value="DUF4124"/>
    <property type="match status" value="1"/>
</dbReference>
<dbReference type="AlphaFoldDB" id="A0A5K7YK02"/>
<reference evidence="4 5" key="1">
    <citation type="submission" date="2019-11" db="EMBL/GenBank/DDBJ databases">
        <title>Comparative genomics of hydrocarbon-degrading Desulfosarcina strains.</title>
        <authorList>
            <person name="Watanabe M."/>
            <person name="Kojima H."/>
            <person name="Fukui M."/>
        </authorList>
    </citation>
    <scope>NUCLEOTIDE SEQUENCE [LARGE SCALE GENOMIC DNA]</scope>
    <source>
        <strain evidence="4 5">PL12</strain>
    </source>
</reference>
<protein>
    <submittedName>
        <fullName evidence="4">Lytic transglycosylase</fullName>
    </submittedName>
</protein>
<dbReference type="PANTHER" id="PTHR37423:SF2">
    <property type="entry name" value="MEMBRANE-BOUND LYTIC MUREIN TRANSGLYCOSYLASE C"/>
    <property type="match status" value="1"/>
</dbReference>
<dbReference type="SUPFAM" id="SSF53955">
    <property type="entry name" value="Lysozyme-like"/>
    <property type="match status" value="1"/>
</dbReference>
<dbReference type="InterPro" id="IPR023346">
    <property type="entry name" value="Lysozyme-like_dom_sf"/>
</dbReference>
<feature type="domain" description="DUF4124" evidence="3">
    <location>
        <begin position="21"/>
        <end position="57"/>
    </location>
</feature>
<sequence length="199" mass="22615">MRKTFRFFLILQRSTWIAIFLVVMLALPAAADIYMYIDSDGVMHFTNVPTTSDYKVYVKERPRRQGTGMDANRWDRYIDEAASLHGVDFPLIKAVIRAESAFDPKAVSKKGALGLMQIMPGNLKAFRVSDPFDPWQNIMGGARYLKTLIQRFDGQVPLALAAYNAGPRAVDTHRGIPPIPETEAYVKKVMRFFYLYKNG</sequence>
<evidence type="ECO:0000256" key="1">
    <source>
        <dbReference type="ARBA" id="ARBA00007734"/>
    </source>
</evidence>
<dbReference type="InterPro" id="IPR025392">
    <property type="entry name" value="DUF4124"/>
</dbReference>
<organism evidence="4 5">
    <name type="scientific">Desulfosarcina alkanivorans</name>
    <dbReference type="NCBI Taxonomy" id="571177"/>
    <lineage>
        <taxon>Bacteria</taxon>
        <taxon>Pseudomonadati</taxon>
        <taxon>Thermodesulfobacteriota</taxon>
        <taxon>Desulfobacteria</taxon>
        <taxon>Desulfobacterales</taxon>
        <taxon>Desulfosarcinaceae</taxon>
        <taxon>Desulfosarcina</taxon>
    </lineage>
</organism>
<dbReference type="PANTHER" id="PTHR37423">
    <property type="entry name" value="SOLUBLE LYTIC MUREIN TRANSGLYCOSYLASE-RELATED"/>
    <property type="match status" value="1"/>
</dbReference>
<dbReference type="CDD" id="cd00254">
    <property type="entry name" value="LT-like"/>
    <property type="match status" value="1"/>
</dbReference>
<gene>
    <name evidence="4" type="ORF">DSCA_34660</name>
</gene>
<evidence type="ECO:0000259" key="2">
    <source>
        <dbReference type="Pfam" id="PF01464"/>
    </source>
</evidence>
<dbReference type="Pfam" id="PF01464">
    <property type="entry name" value="SLT"/>
    <property type="match status" value="1"/>
</dbReference>